<dbReference type="PANTHER" id="PTHR31669:SF283">
    <property type="entry name" value="PROTEIN FAR1-RELATED SEQUENCE"/>
    <property type="match status" value="1"/>
</dbReference>
<keyword evidence="3 5" id="KW-0863">Zinc-finger</keyword>
<evidence type="ECO:0000256" key="6">
    <source>
        <dbReference type="RuleBase" id="RU367018"/>
    </source>
</evidence>
<accession>A0AAV8ZX53</accession>
<dbReference type="InterPro" id="IPR018289">
    <property type="entry name" value="MULE_transposase_dom"/>
</dbReference>
<evidence type="ECO:0000259" key="8">
    <source>
        <dbReference type="PROSITE" id="PS50966"/>
    </source>
</evidence>
<keyword evidence="2 6" id="KW-0479">Metal-binding</keyword>
<dbReference type="Pfam" id="PF04434">
    <property type="entry name" value="SWIM"/>
    <property type="match status" value="1"/>
</dbReference>
<dbReference type="InterPro" id="IPR006564">
    <property type="entry name" value="Znf_PMZ"/>
</dbReference>
<evidence type="ECO:0000313" key="9">
    <source>
        <dbReference type="EMBL" id="KAK1256812.1"/>
    </source>
</evidence>
<evidence type="ECO:0000256" key="2">
    <source>
        <dbReference type="ARBA" id="ARBA00022723"/>
    </source>
</evidence>
<dbReference type="GO" id="GO:0005634">
    <property type="term" value="C:nucleus"/>
    <property type="evidence" value="ECO:0007669"/>
    <property type="project" value="UniProtKB-SubCell"/>
</dbReference>
<name>A0AAV8ZX53_ACOGR</name>
<feature type="region of interest" description="Disordered" evidence="7">
    <location>
        <begin position="462"/>
        <end position="492"/>
    </location>
</feature>
<reference evidence="9" key="1">
    <citation type="journal article" date="2023" name="Nat. Commun.">
        <title>Diploid and tetraploid genomes of Acorus and the evolution of monocots.</title>
        <authorList>
            <person name="Ma L."/>
            <person name="Liu K.W."/>
            <person name="Li Z."/>
            <person name="Hsiao Y.Y."/>
            <person name="Qi Y."/>
            <person name="Fu T."/>
            <person name="Tang G.D."/>
            <person name="Zhang D."/>
            <person name="Sun W.H."/>
            <person name="Liu D.K."/>
            <person name="Li Y."/>
            <person name="Chen G.Z."/>
            <person name="Liu X.D."/>
            <person name="Liao X.Y."/>
            <person name="Jiang Y.T."/>
            <person name="Yu X."/>
            <person name="Hao Y."/>
            <person name="Huang J."/>
            <person name="Zhao X.W."/>
            <person name="Ke S."/>
            <person name="Chen Y.Y."/>
            <person name="Wu W.L."/>
            <person name="Hsu J.L."/>
            <person name="Lin Y.F."/>
            <person name="Huang M.D."/>
            <person name="Li C.Y."/>
            <person name="Huang L."/>
            <person name="Wang Z.W."/>
            <person name="Zhao X."/>
            <person name="Zhong W.Y."/>
            <person name="Peng D.H."/>
            <person name="Ahmad S."/>
            <person name="Lan S."/>
            <person name="Zhang J.S."/>
            <person name="Tsai W.C."/>
            <person name="Van de Peer Y."/>
            <person name="Liu Z.J."/>
        </authorList>
    </citation>
    <scope>NUCLEOTIDE SEQUENCE</scope>
    <source>
        <strain evidence="9">SCP</strain>
    </source>
</reference>
<feature type="domain" description="SWIM-type" evidence="8">
    <location>
        <begin position="326"/>
        <end position="362"/>
    </location>
</feature>
<evidence type="ECO:0000256" key="3">
    <source>
        <dbReference type="ARBA" id="ARBA00022771"/>
    </source>
</evidence>
<comment type="caution">
    <text evidence="9">The sequence shown here is derived from an EMBL/GenBank/DDBJ whole genome shotgun (WGS) entry which is preliminary data.</text>
</comment>
<comment type="function">
    <text evidence="6">Putative transcription activator involved in regulating light control of development.</text>
</comment>
<sequence length="492" mass="57139">MQKRNPNFFHAIDFDENFRVRNIFWADARSRALYESFSDVISFDSTYLTNKYDMPFAPFVGVNHHGQSVLFGCGLLSNENTATYVWLFKAWLECMYGRTPNAIVTDQCKAIQGAVLEVFPHSRHRLCLWHIMKKIPDVTPYCKSYDVIKKCLKAIVYESLTADVFDKQWMEMILDHGLSNNVWLTCLFNDRTRWAPVYVKETFWAGMSTTQRSESMNAFFDDYVNSKTTLKQFVEQYDNALRSKVEKEERADFQSVNSSIPLLTDFGFERQFEEAYTHDMFRKFQNEIKGLIFCNLVEVSDLDGVRAFVVTDVSKGKDGATKKTAYEVKFDELKQEFRCVCCLFEFMGIICRHCIKVLIHTNTSVVSSYYIMDRWRKGIKRIHNALKNCYLDNMSNDHMSRHNELYSKFSYVVDAAVVSEEKYVFCTQYMDSLQESLLHFSSANANCSSVGVTPSPVRCVHSPKKVRSKGRPPTKRKAAKVYRSKTKHVKNT</sequence>
<evidence type="ECO:0000256" key="4">
    <source>
        <dbReference type="ARBA" id="ARBA00022833"/>
    </source>
</evidence>
<evidence type="ECO:0000256" key="5">
    <source>
        <dbReference type="PROSITE-ProRule" id="PRU00325"/>
    </source>
</evidence>
<comment type="subcellular location">
    <subcellularLocation>
        <location evidence="6">Nucleus</location>
    </subcellularLocation>
</comment>
<dbReference type="PANTHER" id="PTHR31669">
    <property type="entry name" value="PROTEIN FAR1-RELATED SEQUENCE 10-RELATED"/>
    <property type="match status" value="1"/>
</dbReference>
<dbReference type="AlphaFoldDB" id="A0AAV8ZX53"/>
<dbReference type="GO" id="GO:0008270">
    <property type="term" value="F:zinc ion binding"/>
    <property type="evidence" value="ECO:0007669"/>
    <property type="project" value="UniProtKB-UniRule"/>
</dbReference>
<dbReference type="Pfam" id="PF10551">
    <property type="entry name" value="MULE"/>
    <property type="match status" value="1"/>
</dbReference>
<dbReference type="Proteomes" id="UP001179952">
    <property type="component" value="Unassembled WGS sequence"/>
</dbReference>
<dbReference type="EMBL" id="JAUJYN010000079">
    <property type="protein sequence ID" value="KAK1256812.1"/>
    <property type="molecule type" value="Genomic_DNA"/>
</dbReference>
<gene>
    <name evidence="9" type="ORF">QJS04_geneDACA023963</name>
</gene>
<dbReference type="GO" id="GO:0006355">
    <property type="term" value="P:regulation of DNA-templated transcription"/>
    <property type="evidence" value="ECO:0007669"/>
    <property type="project" value="UniProtKB-UniRule"/>
</dbReference>
<comment type="similarity">
    <text evidence="1 6">Belongs to the FHY3/FAR1 family.</text>
</comment>
<organism evidence="9 10">
    <name type="scientific">Acorus gramineus</name>
    <name type="common">Dwarf sweet flag</name>
    <dbReference type="NCBI Taxonomy" id="55184"/>
    <lineage>
        <taxon>Eukaryota</taxon>
        <taxon>Viridiplantae</taxon>
        <taxon>Streptophyta</taxon>
        <taxon>Embryophyta</taxon>
        <taxon>Tracheophyta</taxon>
        <taxon>Spermatophyta</taxon>
        <taxon>Magnoliopsida</taxon>
        <taxon>Liliopsida</taxon>
        <taxon>Acoraceae</taxon>
        <taxon>Acorus</taxon>
    </lineage>
</organism>
<keyword evidence="6" id="KW-0539">Nucleus</keyword>
<keyword evidence="10" id="KW-1185">Reference proteome</keyword>
<proteinExistence type="inferred from homology"/>
<dbReference type="SMART" id="SM00575">
    <property type="entry name" value="ZnF_PMZ"/>
    <property type="match status" value="1"/>
</dbReference>
<dbReference type="PROSITE" id="PS50966">
    <property type="entry name" value="ZF_SWIM"/>
    <property type="match status" value="1"/>
</dbReference>
<protein>
    <recommendedName>
        <fullName evidence="6">Protein FAR1-RELATED SEQUENCE</fullName>
    </recommendedName>
</protein>
<reference evidence="9" key="2">
    <citation type="submission" date="2023-06" db="EMBL/GenBank/DDBJ databases">
        <authorList>
            <person name="Ma L."/>
            <person name="Liu K.-W."/>
            <person name="Li Z."/>
            <person name="Hsiao Y.-Y."/>
            <person name="Qi Y."/>
            <person name="Fu T."/>
            <person name="Tang G."/>
            <person name="Zhang D."/>
            <person name="Sun W.-H."/>
            <person name="Liu D.-K."/>
            <person name="Li Y."/>
            <person name="Chen G.-Z."/>
            <person name="Liu X.-D."/>
            <person name="Liao X.-Y."/>
            <person name="Jiang Y.-T."/>
            <person name="Yu X."/>
            <person name="Hao Y."/>
            <person name="Huang J."/>
            <person name="Zhao X.-W."/>
            <person name="Ke S."/>
            <person name="Chen Y.-Y."/>
            <person name="Wu W.-L."/>
            <person name="Hsu J.-L."/>
            <person name="Lin Y.-F."/>
            <person name="Huang M.-D."/>
            <person name="Li C.-Y."/>
            <person name="Huang L."/>
            <person name="Wang Z.-W."/>
            <person name="Zhao X."/>
            <person name="Zhong W.-Y."/>
            <person name="Peng D.-H."/>
            <person name="Ahmad S."/>
            <person name="Lan S."/>
            <person name="Zhang J.-S."/>
            <person name="Tsai W.-C."/>
            <person name="Van De Peer Y."/>
            <person name="Liu Z.-J."/>
        </authorList>
    </citation>
    <scope>NUCLEOTIDE SEQUENCE</scope>
    <source>
        <strain evidence="9">SCP</strain>
        <tissue evidence="9">Leaves</tissue>
    </source>
</reference>
<evidence type="ECO:0000256" key="1">
    <source>
        <dbReference type="ARBA" id="ARBA00005889"/>
    </source>
</evidence>
<keyword evidence="4 6" id="KW-0862">Zinc</keyword>
<dbReference type="InterPro" id="IPR031052">
    <property type="entry name" value="FHY3/FAR1"/>
</dbReference>
<evidence type="ECO:0000256" key="7">
    <source>
        <dbReference type="SAM" id="MobiDB-lite"/>
    </source>
</evidence>
<evidence type="ECO:0000313" key="10">
    <source>
        <dbReference type="Proteomes" id="UP001179952"/>
    </source>
</evidence>
<dbReference type="InterPro" id="IPR007527">
    <property type="entry name" value="Znf_SWIM"/>
</dbReference>